<name>A0ACB8SDS6_9AGAM</name>
<organism evidence="1 2">
    <name type="scientific">Auriscalpium vulgare</name>
    <dbReference type="NCBI Taxonomy" id="40419"/>
    <lineage>
        <taxon>Eukaryota</taxon>
        <taxon>Fungi</taxon>
        <taxon>Dikarya</taxon>
        <taxon>Basidiomycota</taxon>
        <taxon>Agaricomycotina</taxon>
        <taxon>Agaricomycetes</taxon>
        <taxon>Russulales</taxon>
        <taxon>Auriscalpiaceae</taxon>
        <taxon>Auriscalpium</taxon>
    </lineage>
</organism>
<evidence type="ECO:0000313" key="1">
    <source>
        <dbReference type="EMBL" id="KAI0054130.1"/>
    </source>
</evidence>
<proteinExistence type="predicted"/>
<reference evidence="1" key="1">
    <citation type="submission" date="2021-02" db="EMBL/GenBank/DDBJ databases">
        <authorList>
            <consortium name="DOE Joint Genome Institute"/>
            <person name="Ahrendt S."/>
            <person name="Looney B.P."/>
            <person name="Miyauchi S."/>
            <person name="Morin E."/>
            <person name="Drula E."/>
            <person name="Courty P.E."/>
            <person name="Chicoki N."/>
            <person name="Fauchery L."/>
            <person name="Kohler A."/>
            <person name="Kuo A."/>
            <person name="Labutti K."/>
            <person name="Pangilinan J."/>
            <person name="Lipzen A."/>
            <person name="Riley R."/>
            <person name="Andreopoulos W."/>
            <person name="He G."/>
            <person name="Johnson J."/>
            <person name="Barry K.W."/>
            <person name="Grigoriev I.V."/>
            <person name="Nagy L."/>
            <person name="Hibbett D."/>
            <person name="Henrissat B."/>
            <person name="Matheny P.B."/>
            <person name="Labbe J."/>
            <person name="Martin F."/>
        </authorList>
    </citation>
    <scope>NUCLEOTIDE SEQUENCE</scope>
    <source>
        <strain evidence="1">FP105234-sp</strain>
    </source>
</reference>
<keyword evidence="2" id="KW-1185">Reference proteome</keyword>
<gene>
    <name evidence="1" type="ORF">FA95DRAFT_1551937</name>
</gene>
<comment type="caution">
    <text evidence="1">The sequence shown here is derived from an EMBL/GenBank/DDBJ whole genome shotgun (WGS) entry which is preliminary data.</text>
</comment>
<protein>
    <submittedName>
        <fullName evidence="1">Swi3-domain-containing protein</fullName>
    </submittedName>
</protein>
<accession>A0ACB8SDS6</accession>
<reference evidence="1" key="2">
    <citation type="journal article" date="2022" name="New Phytol.">
        <title>Evolutionary transition to the ectomycorrhizal habit in the genomes of a hyperdiverse lineage of mushroom-forming fungi.</title>
        <authorList>
            <person name="Looney B."/>
            <person name="Miyauchi S."/>
            <person name="Morin E."/>
            <person name="Drula E."/>
            <person name="Courty P.E."/>
            <person name="Kohler A."/>
            <person name="Kuo A."/>
            <person name="LaButti K."/>
            <person name="Pangilinan J."/>
            <person name="Lipzen A."/>
            <person name="Riley R."/>
            <person name="Andreopoulos W."/>
            <person name="He G."/>
            <person name="Johnson J."/>
            <person name="Nolan M."/>
            <person name="Tritt A."/>
            <person name="Barry K.W."/>
            <person name="Grigoriev I.V."/>
            <person name="Nagy L.G."/>
            <person name="Hibbett D."/>
            <person name="Henrissat B."/>
            <person name="Matheny P.B."/>
            <person name="Labbe J."/>
            <person name="Martin F.M."/>
        </authorList>
    </citation>
    <scope>NUCLEOTIDE SEQUENCE</scope>
    <source>
        <strain evidence="1">FP105234-sp</strain>
    </source>
</reference>
<evidence type="ECO:0000313" key="2">
    <source>
        <dbReference type="Proteomes" id="UP000814033"/>
    </source>
</evidence>
<sequence length="451" mass="49152">MASADLVNIWDEPADQVTPSKRAVPIDIDDADDADAPSSSRLHKRPALFLPSDESDDEAAAPPARPDIDALFDNADEPDAMEAFQDLAPALDLAALRREADARNARAARAEFEKQVPAAATQPSGSDGRKKKGKGKGGDALGDGDASGEEEDKPKKRKPLPRLDEARLLGKDGFPQLVKDTKYWKPKGKGYEALDLDRVLQTYQFWAHKMYPKMKFKDTVERVEKLCHSRRMHVALSVWRDQEKGLINGIDPSLLEPDEKDGNSESEVIDLTDGAAAKKSSPQSSRNSSPAPSRAGPRVIEIDDEDDLFSSSARRASLPPATPSPGPSTTPSDDFDMDMLDMDALLEEEAAMRAAAAPAVPAPTHAYKSNVPEDDDEDQAMWDALDMEAAAAPKPMPREPARVADEDEDDLWDLMREAEQQQSSAAAVKSAASVQKPPTPTNDEGWDDMYL</sequence>
<dbReference type="EMBL" id="MU275838">
    <property type="protein sequence ID" value="KAI0054130.1"/>
    <property type="molecule type" value="Genomic_DNA"/>
</dbReference>
<dbReference type="Proteomes" id="UP000814033">
    <property type="component" value="Unassembled WGS sequence"/>
</dbReference>